<sequence>MLTSNVGNRKCVLFDNTKPVRFLTEEPPAVNEGDSDTQRRTVIDAWNHGDFLCRNYILNSLEDVLYSVYYSIKTAKEFWNSLENKYKTEDSGVKKFIIEKFLDYKMIDAKSVMNHVQEVQIIIHDLLEEGMEIDEPFQVTTIIEKLPSMW</sequence>
<proteinExistence type="predicted"/>
<organism evidence="1 2">
    <name type="scientific">Dorcoceras hygrometricum</name>
    <dbReference type="NCBI Taxonomy" id="472368"/>
    <lineage>
        <taxon>Eukaryota</taxon>
        <taxon>Viridiplantae</taxon>
        <taxon>Streptophyta</taxon>
        <taxon>Embryophyta</taxon>
        <taxon>Tracheophyta</taxon>
        <taxon>Spermatophyta</taxon>
        <taxon>Magnoliopsida</taxon>
        <taxon>eudicotyledons</taxon>
        <taxon>Gunneridae</taxon>
        <taxon>Pentapetalae</taxon>
        <taxon>asterids</taxon>
        <taxon>lamiids</taxon>
        <taxon>Lamiales</taxon>
        <taxon>Gesneriaceae</taxon>
        <taxon>Didymocarpoideae</taxon>
        <taxon>Trichosporeae</taxon>
        <taxon>Loxocarpinae</taxon>
        <taxon>Dorcoceras</taxon>
    </lineage>
</organism>
<dbReference type="EMBL" id="KQ996617">
    <property type="protein sequence ID" value="KZV44641.1"/>
    <property type="molecule type" value="Genomic_DNA"/>
</dbReference>
<protein>
    <submittedName>
        <fullName evidence="1">Uncharacterized protein</fullName>
    </submittedName>
</protein>
<evidence type="ECO:0000313" key="2">
    <source>
        <dbReference type="Proteomes" id="UP000250235"/>
    </source>
</evidence>
<keyword evidence="2" id="KW-1185">Reference proteome</keyword>
<name>A0A2Z7CC44_9LAMI</name>
<dbReference type="Proteomes" id="UP000250235">
    <property type="component" value="Unassembled WGS sequence"/>
</dbReference>
<reference evidence="1 2" key="1">
    <citation type="journal article" date="2015" name="Proc. Natl. Acad. Sci. U.S.A.">
        <title>The resurrection genome of Boea hygrometrica: A blueprint for survival of dehydration.</title>
        <authorList>
            <person name="Xiao L."/>
            <person name="Yang G."/>
            <person name="Zhang L."/>
            <person name="Yang X."/>
            <person name="Zhao S."/>
            <person name="Ji Z."/>
            <person name="Zhou Q."/>
            <person name="Hu M."/>
            <person name="Wang Y."/>
            <person name="Chen M."/>
            <person name="Xu Y."/>
            <person name="Jin H."/>
            <person name="Xiao X."/>
            <person name="Hu G."/>
            <person name="Bao F."/>
            <person name="Hu Y."/>
            <person name="Wan P."/>
            <person name="Li L."/>
            <person name="Deng X."/>
            <person name="Kuang T."/>
            <person name="Xiang C."/>
            <person name="Zhu J.K."/>
            <person name="Oliver M.J."/>
            <person name="He Y."/>
        </authorList>
    </citation>
    <scope>NUCLEOTIDE SEQUENCE [LARGE SCALE GENOMIC DNA]</scope>
    <source>
        <strain evidence="2">cv. XS01</strain>
    </source>
</reference>
<dbReference type="AlphaFoldDB" id="A0A2Z7CC44"/>
<accession>A0A2Z7CC44</accession>
<dbReference type="PANTHER" id="PTHR47592:SF27">
    <property type="entry name" value="OS08G0421700 PROTEIN"/>
    <property type="match status" value="1"/>
</dbReference>
<gene>
    <name evidence="1" type="ORF">F511_34122</name>
</gene>
<dbReference type="Pfam" id="PF14223">
    <property type="entry name" value="Retrotran_gag_2"/>
    <property type="match status" value="1"/>
</dbReference>
<evidence type="ECO:0000313" key="1">
    <source>
        <dbReference type="EMBL" id="KZV44641.1"/>
    </source>
</evidence>
<dbReference type="OrthoDB" id="1740512at2759"/>
<dbReference type="PANTHER" id="PTHR47592">
    <property type="entry name" value="PBF68 PROTEIN"/>
    <property type="match status" value="1"/>
</dbReference>